<keyword evidence="6" id="KW-1185">Reference proteome</keyword>
<feature type="domain" description="SHSP" evidence="4">
    <location>
        <begin position="33"/>
        <end position="146"/>
    </location>
</feature>
<dbReference type="PROSITE" id="PS01031">
    <property type="entry name" value="SHSP"/>
    <property type="match status" value="1"/>
</dbReference>
<evidence type="ECO:0000256" key="3">
    <source>
        <dbReference type="RuleBase" id="RU003616"/>
    </source>
</evidence>
<sequence length="146" mass="16527">MREMQQEMDQMLSLLPGGPAFSPSLVSPAALLDDVSRLAMNVDIREDDKNYYITADMPGLRKEDIKIRIDGNNVLTITGERREERDERDDQGNVQRVTRVVGSYMRQFQLPDDIDPDSIQARVENGVLRLVVPKSVNGRKRGLSDP</sequence>
<evidence type="ECO:0000256" key="2">
    <source>
        <dbReference type="PROSITE-ProRule" id="PRU00285"/>
    </source>
</evidence>
<protein>
    <recommendedName>
        <fullName evidence="4">SHSP domain-containing protein</fullName>
    </recommendedName>
</protein>
<dbReference type="InterPro" id="IPR031107">
    <property type="entry name" value="Small_HSP"/>
</dbReference>
<comment type="caution">
    <text evidence="5">The sequence shown here is derived from an EMBL/GenBank/DDBJ whole genome shotgun (WGS) entry which is preliminary data.</text>
</comment>
<evidence type="ECO:0000259" key="4">
    <source>
        <dbReference type="PROSITE" id="PS01031"/>
    </source>
</evidence>
<name>A0AAW1PFD9_9CHLO</name>
<gene>
    <name evidence="5" type="ORF">WJX72_010806</name>
</gene>
<organism evidence="5 6">
    <name type="scientific">[Myrmecia] bisecta</name>
    <dbReference type="NCBI Taxonomy" id="41462"/>
    <lineage>
        <taxon>Eukaryota</taxon>
        <taxon>Viridiplantae</taxon>
        <taxon>Chlorophyta</taxon>
        <taxon>core chlorophytes</taxon>
        <taxon>Trebouxiophyceae</taxon>
        <taxon>Trebouxiales</taxon>
        <taxon>Trebouxiaceae</taxon>
        <taxon>Myrmecia</taxon>
    </lineage>
</organism>
<dbReference type="AlphaFoldDB" id="A0AAW1PFD9"/>
<evidence type="ECO:0000313" key="6">
    <source>
        <dbReference type="Proteomes" id="UP001489004"/>
    </source>
</evidence>
<proteinExistence type="inferred from homology"/>
<dbReference type="Gene3D" id="2.60.40.790">
    <property type="match status" value="1"/>
</dbReference>
<accession>A0AAW1PFD9</accession>
<dbReference type="Proteomes" id="UP001489004">
    <property type="component" value="Unassembled WGS sequence"/>
</dbReference>
<dbReference type="InterPro" id="IPR008978">
    <property type="entry name" value="HSP20-like_chaperone"/>
</dbReference>
<evidence type="ECO:0000256" key="1">
    <source>
        <dbReference type="ARBA" id="ARBA00023016"/>
    </source>
</evidence>
<reference evidence="5 6" key="1">
    <citation type="journal article" date="2024" name="Nat. Commun.">
        <title>Phylogenomics reveals the evolutionary origins of lichenization in chlorophyte algae.</title>
        <authorList>
            <person name="Puginier C."/>
            <person name="Libourel C."/>
            <person name="Otte J."/>
            <person name="Skaloud P."/>
            <person name="Haon M."/>
            <person name="Grisel S."/>
            <person name="Petersen M."/>
            <person name="Berrin J.G."/>
            <person name="Delaux P.M."/>
            <person name="Dal Grande F."/>
            <person name="Keller J."/>
        </authorList>
    </citation>
    <scope>NUCLEOTIDE SEQUENCE [LARGE SCALE GENOMIC DNA]</scope>
    <source>
        <strain evidence="5 6">SAG 2043</strain>
    </source>
</reference>
<dbReference type="InterPro" id="IPR002068">
    <property type="entry name" value="A-crystallin/Hsp20_dom"/>
</dbReference>
<evidence type="ECO:0000313" key="5">
    <source>
        <dbReference type="EMBL" id="KAK9807019.1"/>
    </source>
</evidence>
<dbReference type="SUPFAM" id="SSF49764">
    <property type="entry name" value="HSP20-like chaperones"/>
    <property type="match status" value="1"/>
</dbReference>
<keyword evidence="1" id="KW-0346">Stress response</keyword>
<dbReference type="PANTHER" id="PTHR11527">
    <property type="entry name" value="HEAT-SHOCK PROTEIN 20 FAMILY MEMBER"/>
    <property type="match status" value="1"/>
</dbReference>
<comment type="similarity">
    <text evidence="2 3">Belongs to the small heat shock protein (HSP20) family.</text>
</comment>
<dbReference type="EMBL" id="JALJOR010000013">
    <property type="protein sequence ID" value="KAK9807019.1"/>
    <property type="molecule type" value="Genomic_DNA"/>
</dbReference>
<dbReference type="CDD" id="cd06464">
    <property type="entry name" value="ACD_sHsps-like"/>
    <property type="match status" value="1"/>
</dbReference>
<dbReference type="Pfam" id="PF00011">
    <property type="entry name" value="HSP20"/>
    <property type="match status" value="1"/>
</dbReference>